<protein>
    <submittedName>
        <fullName evidence="2">Uncharacterized protein</fullName>
    </submittedName>
</protein>
<evidence type="ECO:0000256" key="1">
    <source>
        <dbReference type="SAM" id="MobiDB-lite"/>
    </source>
</evidence>
<sequence length="124" mass="13354">MDETIVLFDASAYMLFEVSADSESQHFDGTLVPDSCTAVEKDGAQTCSYRSISDCSRMHRLDPGGDDFCCADFNDNTGEEEDDGGGSVDEENGAAEEVDDGGTILAGLFWERPMGFVKGKMLNS</sequence>
<evidence type="ECO:0000313" key="3">
    <source>
        <dbReference type="Proteomes" id="UP001318860"/>
    </source>
</evidence>
<name>A0ABR0VZQ2_REHGL</name>
<evidence type="ECO:0000313" key="2">
    <source>
        <dbReference type="EMBL" id="KAK6139345.1"/>
    </source>
</evidence>
<reference evidence="2 3" key="1">
    <citation type="journal article" date="2021" name="Comput. Struct. Biotechnol. J.">
        <title>De novo genome assembly of the potent medicinal plant Rehmannia glutinosa using nanopore technology.</title>
        <authorList>
            <person name="Ma L."/>
            <person name="Dong C."/>
            <person name="Song C."/>
            <person name="Wang X."/>
            <person name="Zheng X."/>
            <person name="Niu Y."/>
            <person name="Chen S."/>
            <person name="Feng W."/>
        </authorList>
    </citation>
    <scope>NUCLEOTIDE SEQUENCE [LARGE SCALE GENOMIC DNA]</scope>
    <source>
        <strain evidence="2">DH-2019</strain>
    </source>
</reference>
<feature type="region of interest" description="Disordered" evidence="1">
    <location>
        <begin position="72"/>
        <end position="97"/>
    </location>
</feature>
<dbReference type="EMBL" id="JABTTQ020000433">
    <property type="protein sequence ID" value="KAK6139345.1"/>
    <property type="molecule type" value="Genomic_DNA"/>
</dbReference>
<gene>
    <name evidence="2" type="ORF">DH2020_026911</name>
</gene>
<accession>A0ABR0VZQ2</accession>
<dbReference type="Proteomes" id="UP001318860">
    <property type="component" value="Unassembled WGS sequence"/>
</dbReference>
<organism evidence="2 3">
    <name type="scientific">Rehmannia glutinosa</name>
    <name type="common">Chinese foxglove</name>
    <dbReference type="NCBI Taxonomy" id="99300"/>
    <lineage>
        <taxon>Eukaryota</taxon>
        <taxon>Viridiplantae</taxon>
        <taxon>Streptophyta</taxon>
        <taxon>Embryophyta</taxon>
        <taxon>Tracheophyta</taxon>
        <taxon>Spermatophyta</taxon>
        <taxon>Magnoliopsida</taxon>
        <taxon>eudicotyledons</taxon>
        <taxon>Gunneridae</taxon>
        <taxon>Pentapetalae</taxon>
        <taxon>asterids</taxon>
        <taxon>lamiids</taxon>
        <taxon>Lamiales</taxon>
        <taxon>Orobanchaceae</taxon>
        <taxon>Rehmannieae</taxon>
        <taxon>Rehmannia</taxon>
    </lineage>
</organism>
<keyword evidence="3" id="KW-1185">Reference proteome</keyword>
<proteinExistence type="predicted"/>
<comment type="caution">
    <text evidence="2">The sequence shown here is derived from an EMBL/GenBank/DDBJ whole genome shotgun (WGS) entry which is preliminary data.</text>
</comment>
<feature type="compositionally biased region" description="Acidic residues" evidence="1">
    <location>
        <begin position="77"/>
        <end position="97"/>
    </location>
</feature>